<accession>A0ABQ6IT69</accession>
<reference evidence="3" key="1">
    <citation type="journal article" date="2019" name="Int. J. Syst. Evol. Microbiol.">
        <title>The Global Catalogue of Microorganisms (GCM) 10K type strain sequencing project: providing services to taxonomists for standard genome sequencing and annotation.</title>
        <authorList>
            <consortium name="The Broad Institute Genomics Platform"/>
            <consortium name="The Broad Institute Genome Sequencing Center for Infectious Disease"/>
            <person name="Wu L."/>
            <person name="Ma J."/>
        </authorList>
    </citation>
    <scope>NUCLEOTIDE SEQUENCE [LARGE SCALE GENOMIC DNA]</scope>
    <source>
        <strain evidence="3">NBRC 113072</strain>
    </source>
</reference>
<name>A0ABQ6IT69_9MICO</name>
<evidence type="ECO:0000313" key="3">
    <source>
        <dbReference type="Proteomes" id="UP001157126"/>
    </source>
</evidence>
<dbReference type="RefSeq" id="WP_284304697.1">
    <property type="nucleotide sequence ID" value="NZ_BSUO01000001.1"/>
</dbReference>
<organism evidence="2 3">
    <name type="scientific">Mobilicoccus caccae</name>
    <dbReference type="NCBI Taxonomy" id="1859295"/>
    <lineage>
        <taxon>Bacteria</taxon>
        <taxon>Bacillati</taxon>
        <taxon>Actinomycetota</taxon>
        <taxon>Actinomycetes</taxon>
        <taxon>Micrococcales</taxon>
        <taxon>Dermatophilaceae</taxon>
        <taxon>Mobilicoccus</taxon>
    </lineage>
</organism>
<keyword evidence="3" id="KW-1185">Reference proteome</keyword>
<evidence type="ECO:0000259" key="1">
    <source>
        <dbReference type="Pfam" id="PF06722"/>
    </source>
</evidence>
<dbReference type="EMBL" id="BSUO01000001">
    <property type="protein sequence ID" value="GMA41110.1"/>
    <property type="molecule type" value="Genomic_DNA"/>
</dbReference>
<dbReference type="Pfam" id="PF06722">
    <property type="entry name" value="EryCIII-like_C"/>
    <property type="match status" value="1"/>
</dbReference>
<dbReference type="PANTHER" id="PTHR48050">
    <property type="entry name" value="STEROL 3-BETA-GLUCOSYLTRANSFERASE"/>
    <property type="match status" value="1"/>
</dbReference>
<proteinExistence type="predicted"/>
<dbReference type="SUPFAM" id="SSF53756">
    <property type="entry name" value="UDP-Glycosyltransferase/glycogen phosphorylase"/>
    <property type="match status" value="1"/>
</dbReference>
<comment type="caution">
    <text evidence="2">The sequence shown here is derived from an EMBL/GenBank/DDBJ whole genome shotgun (WGS) entry which is preliminary data.</text>
</comment>
<feature type="domain" description="Erythromycin biosynthesis protein CIII-like C-terminal" evidence="1">
    <location>
        <begin position="276"/>
        <end position="403"/>
    </location>
</feature>
<dbReference type="GO" id="GO:0016740">
    <property type="term" value="F:transferase activity"/>
    <property type="evidence" value="ECO:0007669"/>
    <property type="project" value="UniProtKB-KW"/>
</dbReference>
<dbReference type="InterPro" id="IPR010610">
    <property type="entry name" value="EryCIII-like_C"/>
</dbReference>
<sequence length="440" mass="47283">MAPPRTVLVATVSVPAHTYNATPFVTRLVAQGHRVHWYADRAFHAHIERSGATPHAPSRAVAEPEQMDRLRDVRRAFEESFVGAAPTRLADLRAVIEAEGVDVLLTDSLAYGAGLAAEATGIPWASFGDGPLHFPDRDTPPFGSGLPRITGWPWVLRNLVVGTISRRVVFGRAERRLRSVRHAAGLGGGGGSVLEANLSPYLHLHGATAGFEYPRAHLPEQVHWVGALRPAPSPQWRPPEWWDAVTAEGSRPLVLVGQGTIRGDMGELVVPAVRGLADLDVTVLVTSGRATSDDVVRALDGRVPDNVLIERFVPYDALLPHVDVFVTNGGYTGVTLALSHGVPVVQAGTTEEKADIGARIAYSGAGIRLATHRPSPQRVRDAVWRVLGDSPQRAAAARLQEEMGRLDAGELGAALLLELAAIRRPVHRSSTRRDGSGEPR</sequence>
<keyword evidence="2" id="KW-0808">Transferase</keyword>
<gene>
    <name evidence="2" type="ORF">GCM10025883_31550</name>
</gene>
<dbReference type="CDD" id="cd03784">
    <property type="entry name" value="GT1_Gtf-like"/>
    <property type="match status" value="1"/>
</dbReference>
<dbReference type="Gene3D" id="3.40.50.2000">
    <property type="entry name" value="Glycogen Phosphorylase B"/>
    <property type="match status" value="2"/>
</dbReference>
<protein>
    <submittedName>
        <fullName evidence="2">Glycosyl transferase</fullName>
    </submittedName>
</protein>
<dbReference type="Proteomes" id="UP001157126">
    <property type="component" value="Unassembled WGS sequence"/>
</dbReference>
<evidence type="ECO:0000313" key="2">
    <source>
        <dbReference type="EMBL" id="GMA41110.1"/>
    </source>
</evidence>
<dbReference type="PANTHER" id="PTHR48050:SF13">
    <property type="entry name" value="STEROL 3-BETA-GLUCOSYLTRANSFERASE UGT80A2"/>
    <property type="match status" value="1"/>
</dbReference>
<dbReference type="InterPro" id="IPR002213">
    <property type="entry name" value="UDP_glucos_trans"/>
</dbReference>
<dbReference type="InterPro" id="IPR050426">
    <property type="entry name" value="Glycosyltransferase_28"/>
</dbReference>